<name>A0A2Z4Y7N6_SUMC1</name>
<protein>
    <submittedName>
        <fullName evidence="2">Uncharacterized protein</fullName>
    </submittedName>
</protein>
<dbReference type="Proteomes" id="UP000262583">
    <property type="component" value="Chromosome"/>
</dbReference>
<accession>A0A2Z4Y7N6</accession>
<dbReference type="EMBL" id="CP030759">
    <property type="protein sequence ID" value="AXA37036.1"/>
    <property type="molecule type" value="Genomic_DNA"/>
</dbReference>
<dbReference type="AlphaFoldDB" id="A0A2Z4Y7N6"/>
<evidence type="ECO:0000313" key="2">
    <source>
        <dbReference type="EMBL" id="AXA37036.1"/>
    </source>
</evidence>
<proteinExistence type="predicted"/>
<evidence type="ECO:0000313" key="3">
    <source>
        <dbReference type="Proteomes" id="UP000262583"/>
    </source>
</evidence>
<feature type="region of interest" description="Disordered" evidence="1">
    <location>
        <begin position="45"/>
        <end position="70"/>
    </location>
</feature>
<sequence>MVLPSVEPLLIWVFGAIFRGIIAETQPRNAARALFPVAMLSAPQLGKPSPQEFRPPHPPAASHQMPRRGR</sequence>
<gene>
    <name evidence="2" type="ORF">BRCON_2259</name>
</gene>
<organism evidence="2 3">
    <name type="scientific">Sumerlaea chitinivorans</name>
    <dbReference type="NCBI Taxonomy" id="2250252"/>
    <lineage>
        <taxon>Bacteria</taxon>
        <taxon>Candidatus Sumerlaeota</taxon>
        <taxon>Candidatus Sumerlaeia</taxon>
        <taxon>Candidatus Sumerlaeales</taxon>
        <taxon>Candidatus Sumerlaeaceae</taxon>
        <taxon>Candidatus Sumerlaea</taxon>
    </lineage>
</organism>
<dbReference type="KEGG" id="schv:BRCON_2259"/>
<reference evidence="2 3" key="1">
    <citation type="submission" date="2018-05" db="EMBL/GenBank/DDBJ databases">
        <title>A metagenomic window into the 2 km-deep terrestrial subsurface aquifer revealed taxonomically and functionally diverse microbial community comprising novel uncultured bacterial lineages.</title>
        <authorList>
            <person name="Kadnikov V.V."/>
            <person name="Mardanov A.V."/>
            <person name="Beletsky A.V."/>
            <person name="Banks D."/>
            <person name="Pimenov N.V."/>
            <person name="Frank Y.A."/>
            <person name="Karnachuk O.V."/>
            <person name="Ravin N.V."/>
        </authorList>
    </citation>
    <scope>NUCLEOTIDE SEQUENCE [LARGE SCALE GENOMIC DNA]</scope>
    <source>
        <strain evidence="2">BY</strain>
    </source>
</reference>
<evidence type="ECO:0000256" key="1">
    <source>
        <dbReference type="SAM" id="MobiDB-lite"/>
    </source>
</evidence>